<dbReference type="RefSeq" id="WP_108778018.1">
    <property type="nucleotide sequence ID" value="NZ_CP029186.1"/>
</dbReference>
<dbReference type="EMBL" id="CP029186">
    <property type="protein sequence ID" value="AWH85316.1"/>
    <property type="molecule type" value="Genomic_DNA"/>
</dbReference>
<dbReference type="AlphaFoldDB" id="A0A2S1QY25"/>
<keyword evidence="2" id="KW-1185">Reference proteome</keyword>
<dbReference type="Proteomes" id="UP000244929">
    <property type="component" value="Chromosome"/>
</dbReference>
<dbReference type="OrthoDB" id="1346349at2"/>
<sequence>MKNFNLVLGTVLIAAGLTSCKDEAKETAEHNVDHYVVFVDSVNGLDAAERAANWAAIDAEYQARVAEADAAMATLKDDEAAKKRIEESKAKYDGVKMQAENEAKAKMEAEAAAKAGNPMADKLFGPGNVVGNDMTFSWVNKDNILSVYQKFYETFDSEKDEYSRQDLDKVKAWYEALDARKNTVEKEGLSTSDNNKIAGIKLKFAPKFRWERLTAKGEENKEAKEKADK</sequence>
<organism evidence="1 2">
    <name type="scientific">Flavobacterium album</name>
    <dbReference type="NCBI Taxonomy" id="2175091"/>
    <lineage>
        <taxon>Bacteria</taxon>
        <taxon>Pseudomonadati</taxon>
        <taxon>Bacteroidota</taxon>
        <taxon>Flavobacteriia</taxon>
        <taxon>Flavobacteriales</taxon>
        <taxon>Flavobacteriaceae</taxon>
        <taxon>Flavobacterium</taxon>
    </lineage>
</organism>
<dbReference type="PROSITE" id="PS51257">
    <property type="entry name" value="PROKAR_LIPOPROTEIN"/>
    <property type="match status" value="1"/>
</dbReference>
<proteinExistence type="predicted"/>
<accession>A0A2S1QY25</accession>
<protein>
    <recommendedName>
        <fullName evidence="3">Lipoprotein</fullName>
    </recommendedName>
</protein>
<gene>
    <name evidence="1" type="ORF">HYN59_09380</name>
</gene>
<evidence type="ECO:0008006" key="3">
    <source>
        <dbReference type="Google" id="ProtNLM"/>
    </source>
</evidence>
<dbReference type="KEGG" id="falb:HYN59_09380"/>
<name>A0A2S1QY25_9FLAO</name>
<reference evidence="1 2" key="1">
    <citation type="submission" date="2018-04" db="EMBL/GenBank/DDBJ databases">
        <title>Genome sequencing of Flavobacterium sp. HYN0059.</title>
        <authorList>
            <person name="Yi H."/>
            <person name="Baek C."/>
        </authorList>
    </citation>
    <scope>NUCLEOTIDE SEQUENCE [LARGE SCALE GENOMIC DNA]</scope>
    <source>
        <strain evidence="1 2">HYN0059</strain>
    </source>
</reference>
<evidence type="ECO:0000313" key="2">
    <source>
        <dbReference type="Proteomes" id="UP000244929"/>
    </source>
</evidence>
<evidence type="ECO:0000313" key="1">
    <source>
        <dbReference type="EMBL" id="AWH85316.1"/>
    </source>
</evidence>